<evidence type="ECO:0000313" key="3">
    <source>
        <dbReference type="Proteomes" id="UP000578819"/>
    </source>
</evidence>
<keyword evidence="3" id="KW-1185">Reference proteome</keyword>
<feature type="region of interest" description="Disordered" evidence="1">
    <location>
        <begin position="39"/>
        <end position="61"/>
    </location>
</feature>
<protein>
    <submittedName>
        <fullName evidence="2">Uncharacterized protein</fullName>
    </submittedName>
</protein>
<accession>A0A7W7SUN1</accession>
<comment type="caution">
    <text evidence="2">The sequence shown here is derived from an EMBL/GenBank/DDBJ whole genome shotgun (WGS) entry which is preliminary data.</text>
</comment>
<evidence type="ECO:0000256" key="1">
    <source>
        <dbReference type="SAM" id="MobiDB-lite"/>
    </source>
</evidence>
<dbReference type="RefSeq" id="WP_184535859.1">
    <property type="nucleotide sequence ID" value="NZ_JACHJW010000001.1"/>
</dbReference>
<dbReference type="EMBL" id="JACHJW010000001">
    <property type="protein sequence ID" value="MBB4960030.1"/>
    <property type="molecule type" value="Genomic_DNA"/>
</dbReference>
<dbReference type="Proteomes" id="UP000578819">
    <property type="component" value="Unassembled WGS sequence"/>
</dbReference>
<gene>
    <name evidence="2" type="ORF">FHR38_003763</name>
</gene>
<name>A0A7W7SUN1_9ACTN</name>
<organism evidence="2 3">
    <name type="scientific">Micromonospora polyrhachis</name>
    <dbReference type="NCBI Taxonomy" id="1282883"/>
    <lineage>
        <taxon>Bacteria</taxon>
        <taxon>Bacillati</taxon>
        <taxon>Actinomycetota</taxon>
        <taxon>Actinomycetes</taxon>
        <taxon>Micromonosporales</taxon>
        <taxon>Micromonosporaceae</taxon>
        <taxon>Micromonospora</taxon>
    </lineage>
</organism>
<proteinExistence type="predicted"/>
<sequence length="61" mass="6811">MRVSCNFVGVSYCSTVNDHDSPALVDACRDRLVTFWSPDPSANERDRSGEFVTIRGRSSSR</sequence>
<evidence type="ECO:0000313" key="2">
    <source>
        <dbReference type="EMBL" id="MBB4960030.1"/>
    </source>
</evidence>
<reference evidence="2 3" key="1">
    <citation type="submission" date="2020-08" db="EMBL/GenBank/DDBJ databases">
        <title>Sequencing the genomes of 1000 actinobacteria strains.</title>
        <authorList>
            <person name="Klenk H.-P."/>
        </authorList>
    </citation>
    <scope>NUCLEOTIDE SEQUENCE [LARGE SCALE GENOMIC DNA]</scope>
    <source>
        <strain evidence="2 3">DSM 45886</strain>
    </source>
</reference>
<dbReference type="AlphaFoldDB" id="A0A7W7SUN1"/>